<comment type="caution">
    <text evidence="1">The sequence shown here is derived from an EMBL/GenBank/DDBJ whole genome shotgun (WGS) entry which is preliminary data.</text>
</comment>
<name>A0ABQ1U898_9BACT</name>
<gene>
    <name evidence="1" type="ORF">GCM10011383_24820</name>
</gene>
<reference evidence="2" key="1">
    <citation type="journal article" date="2019" name="Int. J. Syst. Evol. Microbiol.">
        <title>The Global Catalogue of Microorganisms (GCM) 10K type strain sequencing project: providing services to taxonomists for standard genome sequencing and annotation.</title>
        <authorList>
            <consortium name="The Broad Institute Genomics Platform"/>
            <consortium name="The Broad Institute Genome Sequencing Center for Infectious Disease"/>
            <person name="Wu L."/>
            <person name="Ma J."/>
        </authorList>
    </citation>
    <scope>NUCLEOTIDE SEQUENCE [LARGE SCALE GENOMIC DNA]</scope>
    <source>
        <strain evidence="2">CGMCC 1.15197</strain>
    </source>
</reference>
<dbReference type="EMBL" id="BMHT01000004">
    <property type="protein sequence ID" value="GGF12663.1"/>
    <property type="molecule type" value="Genomic_DNA"/>
</dbReference>
<evidence type="ECO:0000313" key="2">
    <source>
        <dbReference type="Proteomes" id="UP000632273"/>
    </source>
</evidence>
<keyword evidence="2" id="KW-1185">Reference proteome</keyword>
<accession>A0ABQ1U898</accession>
<organism evidence="1 2">
    <name type="scientific">Hymenobacter cavernae</name>
    <dbReference type="NCBI Taxonomy" id="2044852"/>
    <lineage>
        <taxon>Bacteria</taxon>
        <taxon>Pseudomonadati</taxon>
        <taxon>Bacteroidota</taxon>
        <taxon>Cytophagia</taxon>
        <taxon>Cytophagales</taxon>
        <taxon>Hymenobacteraceae</taxon>
        <taxon>Hymenobacter</taxon>
    </lineage>
</organism>
<dbReference type="RefSeq" id="WP_188814327.1">
    <property type="nucleotide sequence ID" value="NZ_BMHT01000004.1"/>
</dbReference>
<protein>
    <submittedName>
        <fullName evidence="1">Uncharacterized protein</fullName>
    </submittedName>
</protein>
<proteinExistence type="predicted"/>
<sequence>MNANQYKQLKEREDVLDFATLNATRRILAQHDQAHLADRITRILSNDKIDKPSLHNASQERFSDFYRVSLAAEDVAAIVSILFDFEAEIIDTNPSAADLTDKWSSLNELTKQ</sequence>
<evidence type="ECO:0000313" key="1">
    <source>
        <dbReference type="EMBL" id="GGF12663.1"/>
    </source>
</evidence>
<dbReference type="Proteomes" id="UP000632273">
    <property type="component" value="Unassembled WGS sequence"/>
</dbReference>